<accession>A0A2W4WTR6</accession>
<comment type="caution">
    <text evidence="2">The sequence shown here is derived from an EMBL/GenBank/DDBJ whole genome shotgun (WGS) entry which is preliminary data.</text>
</comment>
<evidence type="ECO:0000313" key="2">
    <source>
        <dbReference type="EMBL" id="PZO47712.1"/>
    </source>
</evidence>
<name>A0A2W4WTR6_9CYAN</name>
<dbReference type="Pfam" id="PF03235">
    <property type="entry name" value="GmrSD_N"/>
    <property type="match status" value="1"/>
</dbReference>
<gene>
    <name evidence="2" type="ORF">DCF15_18695</name>
</gene>
<dbReference type="Proteomes" id="UP000249794">
    <property type="component" value="Unassembled WGS sequence"/>
</dbReference>
<protein>
    <recommendedName>
        <fullName evidence="1">GmrSD restriction endonucleases N-terminal domain-containing protein</fullName>
    </recommendedName>
</protein>
<reference evidence="2 3" key="2">
    <citation type="submission" date="2018-06" db="EMBL/GenBank/DDBJ databases">
        <title>Metagenomic assembly of (sub)arctic Cyanobacteria and their associated microbiome from non-axenic cultures.</title>
        <authorList>
            <person name="Baurain D."/>
        </authorList>
    </citation>
    <scope>NUCLEOTIDE SEQUENCE [LARGE SCALE GENOMIC DNA]</scope>
    <source>
        <strain evidence="2">ULC027bin1</strain>
    </source>
</reference>
<sequence length="342" mass="40806">MDTQLQSLSKIFTERLFRIPDYQRGYAWEEKQLRDFWNDINQLEAGKNHYTGVLTLEAVPEDLYRKWEDDLWIIEAKNFQPFYIVDGQQRLTTSIVLIQTILEQVNSEDKLNYTSHLDIQKKFIFDSKDDGISRSYIFGYEQDNPSYEYLKTHIFGEYSTTAGDLKETTYTQNLRHAKLFFRGELEALNHNELGRIYKKVTQQLLFNIFTIAEEVDVCVAFETMNNRGKPLSYLELLKNRLIYLFLKFQEPDSEKRALRRTINDCWKAIYHNLGRNKNNPLDDDQFLAAHYLLYFSSLTRDRNEFEKYRRNVRLYRSEYPSFLLQIDLELVLTTFQVLGVCL</sequence>
<organism evidence="2 3">
    <name type="scientific">Phormidesmis priestleyi</name>
    <dbReference type="NCBI Taxonomy" id="268141"/>
    <lineage>
        <taxon>Bacteria</taxon>
        <taxon>Bacillati</taxon>
        <taxon>Cyanobacteriota</taxon>
        <taxon>Cyanophyceae</taxon>
        <taxon>Leptolyngbyales</taxon>
        <taxon>Leptolyngbyaceae</taxon>
        <taxon>Phormidesmis</taxon>
    </lineage>
</organism>
<reference evidence="3" key="1">
    <citation type="submission" date="2018-04" db="EMBL/GenBank/DDBJ databases">
        <authorList>
            <person name="Cornet L."/>
        </authorList>
    </citation>
    <scope>NUCLEOTIDE SEQUENCE [LARGE SCALE GENOMIC DNA]</scope>
</reference>
<proteinExistence type="predicted"/>
<dbReference type="EMBL" id="QBMP01000263">
    <property type="protein sequence ID" value="PZO47712.1"/>
    <property type="molecule type" value="Genomic_DNA"/>
</dbReference>
<dbReference type="InterPro" id="IPR004919">
    <property type="entry name" value="GmrSD_N"/>
</dbReference>
<evidence type="ECO:0000259" key="1">
    <source>
        <dbReference type="Pfam" id="PF03235"/>
    </source>
</evidence>
<dbReference type="PANTHER" id="PTHR35149">
    <property type="entry name" value="SLL5132 PROTEIN"/>
    <property type="match status" value="1"/>
</dbReference>
<dbReference type="AlphaFoldDB" id="A0A2W4WTR6"/>
<feature type="domain" description="GmrSD restriction endonucleases N-terminal" evidence="1">
    <location>
        <begin position="9"/>
        <end position="241"/>
    </location>
</feature>
<feature type="non-terminal residue" evidence="2">
    <location>
        <position position="342"/>
    </location>
</feature>
<dbReference type="PANTHER" id="PTHR35149:SF1">
    <property type="entry name" value="DUF5655 DOMAIN-CONTAINING PROTEIN"/>
    <property type="match status" value="1"/>
</dbReference>
<evidence type="ECO:0000313" key="3">
    <source>
        <dbReference type="Proteomes" id="UP000249794"/>
    </source>
</evidence>